<name>R2R904_9ENTE</name>
<sequence>MVMFESERHDVLWEMWISNPFREESFEDFKSRALAEIAENSQSKAQKEATAVKGMTEALALLGGDFVGN</sequence>
<comment type="caution">
    <text evidence="1">The sequence shown here is derived from an EMBL/GenBank/DDBJ whole genome shotgun (WGS) entry which is preliminary data.</text>
</comment>
<evidence type="ECO:0000313" key="1">
    <source>
        <dbReference type="EMBL" id="EOH77056.1"/>
    </source>
</evidence>
<protein>
    <submittedName>
        <fullName evidence="1">Uncharacterized protein</fullName>
    </submittedName>
</protein>
<evidence type="ECO:0000313" key="2">
    <source>
        <dbReference type="EMBL" id="EOT75749.1"/>
    </source>
</evidence>
<evidence type="ECO:0000313" key="4">
    <source>
        <dbReference type="Proteomes" id="UP000014158"/>
    </source>
</evidence>
<dbReference type="EMBL" id="ASWF01000003">
    <property type="protein sequence ID" value="EOT75749.1"/>
    <property type="molecule type" value="Genomic_DNA"/>
</dbReference>
<dbReference type="Proteomes" id="UP000013877">
    <property type="component" value="Unassembled WGS sequence"/>
</dbReference>
<dbReference type="HOGENOM" id="CLU_2769491_0_0_9"/>
<dbReference type="OrthoDB" id="9935051at2"/>
<dbReference type="Proteomes" id="UP000014158">
    <property type="component" value="Unassembled WGS sequence"/>
</dbReference>
<gene>
    <name evidence="2" type="ORF">I590_02573</name>
    <name evidence="1" type="ORF">UAK_02629</name>
</gene>
<reference evidence="2 4" key="2">
    <citation type="submission" date="2013-03" db="EMBL/GenBank/DDBJ databases">
        <title>The Genome Sequence of Enterococcus raffinosus ATCC_49464 (PacBio/Illumina hybrid assembly).</title>
        <authorList>
            <consortium name="The Broad Institute Genomics Platform"/>
            <consortium name="The Broad Institute Genome Sequencing Center for Infectious Disease"/>
            <person name="Earl A."/>
            <person name="Russ C."/>
            <person name="Gilmore M."/>
            <person name="Surin D."/>
            <person name="Walker B."/>
            <person name="Young S."/>
            <person name="Zeng Q."/>
            <person name="Gargeya S."/>
            <person name="Fitzgerald M."/>
            <person name="Haas B."/>
            <person name="Abouelleil A."/>
            <person name="Allen A.W."/>
            <person name="Alvarado L."/>
            <person name="Arachchi H.M."/>
            <person name="Berlin A.M."/>
            <person name="Chapman S.B."/>
            <person name="Gainer-Dewar J."/>
            <person name="Goldberg J."/>
            <person name="Griggs A."/>
            <person name="Gujja S."/>
            <person name="Hansen M."/>
            <person name="Howarth C."/>
            <person name="Imamovic A."/>
            <person name="Ireland A."/>
            <person name="Larimer J."/>
            <person name="McCowan C."/>
            <person name="Murphy C."/>
            <person name="Pearson M."/>
            <person name="Poon T.W."/>
            <person name="Priest M."/>
            <person name="Roberts A."/>
            <person name="Saif S."/>
            <person name="Shea T."/>
            <person name="Sisk P."/>
            <person name="Sykes S."/>
            <person name="Wortman J."/>
            <person name="Nusbaum C."/>
            <person name="Birren B."/>
        </authorList>
    </citation>
    <scope>NUCLEOTIDE SEQUENCE [LARGE SCALE GENOMIC DNA]</scope>
    <source>
        <strain evidence="2 4">ATCC 49464</strain>
    </source>
</reference>
<dbReference type="PATRIC" id="fig|1158602.3.peg.2629"/>
<proteinExistence type="predicted"/>
<evidence type="ECO:0000313" key="3">
    <source>
        <dbReference type="Proteomes" id="UP000013877"/>
    </source>
</evidence>
<accession>R2R904</accession>
<keyword evidence="4" id="KW-1185">Reference proteome</keyword>
<organism evidence="1 3">
    <name type="scientific">Enterococcus raffinosus ATCC 49464</name>
    <dbReference type="NCBI Taxonomy" id="1158602"/>
    <lineage>
        <taxon>Bacteria</taxon>
        <taxon>Bacillati</taxon>
        <taxon>Bacillota</taxon>
        <taxon>Bacilli</taxon>
        <taxon>Lactobacillales</taxon>
        <taxon>Enterococcaceae</taxon>
        <taxon>Enterococcus</taxon>
    </lineage>
</organism>
<dbReference type="RefSeq" id="WP_010745837.1">
    <property type="nucleotide sequence ID" value="NZ_ASWF01000003.1"/>
</dbReference>
<reference evidence="1 3" key="1">
    <citation type="submission" date="2013-02" db="EMBL/GenBank/DDBJ databases">
        <title>The Genome Sequence of Enterococcus raffinosus ATCC_49464.</title>
        <authorList>
            <consortium name="The Broad Institute Genome Sequencing Platform"/>
            <consortium name="The Broad Institute Genome Sequencing Center for Infectious Disease"/>
            <person name="Earl A.M."/>
            <person name="Gilmore M.S."/>
            <person name="Lebreton F."/>
            <person name="Walker B."/>
            <person name="Young S.K."/>
            <person name="Zeng Q."/>
            <person name="Gargeya S."/>
            <person name="Fitzgerald M."/>
            <person name="Haas B."/>
            <person name="Abouelleil A."/>
            <person name="Alvarado L."/>
            <person name="Arachchi H.M."/>
            <person name="Berlin A.M."/>
            <person name="Chapman S.B."/>
            <person name="Dewar J."/>
            <person name="Goldberg J."/>
            <person name="Griggs A."/>
            <person name="Gujja S."/>
            <person name="Hansen M."/>
            <person name="Howarth C."/>
            <person name="Imamovic A."/>
            <person name="Larimer J."/>
            <person name="McCowan C."/>
            <person name="Murphy C."/>
            <person name="Neiman D."/>
            <person name="Pearson M."/>
            <person name="Priest M."/>
            <person name="Roberts A."/>
            <person name="Saif S."/>
            <person name="Shea T."/>
            <person name="Sisk P."/>
            <person name="Sykes S."/>
            <person name="Wortman J."/>
            <person name="Nusbaum C."/>
            <person name="Birren B."/>
        </authorList>
    </citation>
    <scope>NUCLEOTIDE SEQUENCE [LARGE SCALE GENOMIC DNA]</scope>
    <source>
        <strain evidence="1 3">ATCC 49464</strain>
    </source>
</reference>
<dbReference type="AlphaFoldDB" id="R2R904"/>
<dbReference type="EMBL" id="AJAL01000014">
    <property type="protein sequence ID" value="EOH77056.1"/>
    <property type="molecule type" value="Genomic_DNA"/>
</dbReference>